<keyword evidence="4" id="KW-0540">Nuclease</keyword>
<dbReference type="PANTHER" id="PTHR24559">
    <property type="entry name" value="TRANSPOSON TY3-I GAG-POL POLYPROTEIN"/>
    <property type="match status" value="1"/>
</dbReference>
<dbReference type="CDD" id="cd09279">
    <property type="entry name" value="RNase_HI_like"/>
    <property type="match status" value="1"/>
</dbReference>
<feature type="region of interest" description="Disordered" evidence="9">
    <location>
        <begin position="721"/>
        <end position="754"/>
    </location>
</feature>
<dbReference type="PROSITE" id="PS50879">
    <property type="entry name" value="RNASE_H_1"/>
    <property type="match status" value="1"/>
</dbReference>
<dbReference type="SUPFAM" id="SSF56672">
    <property type="entry name" value="DNA/RNA polymerases"/>
    <property type="match status" value="1"/>
</dbReference>
<dbReference type="GO" id="GO:0006508">
    <property type="term" value="P:proteolysis"/>
    <property type="evidence" value="ECO:0007669"/>
    <property type="project" value="UniProtKB-KW"/>
</dbReference>
<dbReference type="GO" id="GO:0003676">
    <property type="term" value="F:nucleic acid binding"/>
    <property type="evidence" value="ECO:0007669"/>
    <property type="project" value="InterPro"/>
</dbReference>
<dbReference type="GO" id="GO:0008233">
    <property type="term" value="F:peptidase activity"/>
    <property type="evidence" value="ECO:0007669"/>
    <property type="project" value="UniProtKB-KW"/>
</dbReference>
<evidence type="ECO:0000256" key="2">
    <source>
        <dbReference type="ARBA" id="ARBA00022679"/>
    </source>
</evidence>
<dbReference type="CDD" id="cd01647">
    <property type="entry name" value="RT_LTR"/>
    <property type="match status" value="1"/>
</dbReference>
<feature type="region of interest" description="Disordered" evidence="9">
    <location>
        <begin position="253"/>
        <end position="273"/>
    </location>
</feature>
<dbReference type="Pfam" id="PF00078">
    <property type="entry name" value="RVT_1"/>
    <property type="match status" value="1"/>
</dbReference>
<dbReference type="InterPro" id="IPR043128">
    <property type="entry name" value="Rev_trsase/Diguanyl_cyclase"/>
</dbReference>
<dbReference type="Gene3D" id="3.30.70.270">
    <property type="match status" value="2"/>
</dbReference>
<dbReference type="GO" id="GO:0004523">
    <property type="term" value="F:RNA-DNA hybrid ribonuclease activity"/>
    <property type="evidence" value="ECO:0007669"/>
    <property type="project" value="InterPro"/>
</dbReference>
<keyword evidence="2" id="KW-0808">Transferase</keyword>
<evidence type="ECO:0000256" key="6">
    <source>
        <dbReference type="ARBA" id="ARBA00022801"/>
    </source>
</evidence>
<evidence type="ECO:0000256" key="1">
    <source>
        <dbReference type="ARBA" id="ARBA00022670"/>
    </source>
</evidence>
<gene>
    <name evidence="11" type="primary">TY3B-I_23</name>
    <name evidence="11" type="ORF">CK203_055649</name>
</gene>
<reference evidence="11 12" key="1">
    <citation type="journal article" date="2018" name="PLoS Genet.">
        <title>Population sequencing reveals clonal diversity and ancestral inbreeding in the grapevine cultivar Chardonnay.</title>
        <authorList>
            <person name="Roach M.J."/>
            <person name="Johnson D.L."/>
            <person name="Bohlmann J."/>
            <person name="van Vuuren H.J."/>
            <person name="Jones S.J."/>
            <person name="Pretorius I.S."/>
            <person name="Schmidt S.A."/>
            <person name="Borneman A.R."/>
        </authorList>
    </citation>
    <scope>NUCLEOTIDE SEQUENCE [LARGE SCALE GENOMIC DNA]</scope>
    <source>
        <strain evidence="12">cv. Chardonnay</strain>
        <tissue evidence="11">Leaf</tissue>
    </source>
</reference>
<evidence type="ECO:0000256" key="5">
    <source>
        <dbReference type="ARBA" id="ARBA00022759"/>
    </source>
</evidence>
<dbReference type="InterPro" id="IPR053134">
    <property type="entry name" value="RNA-dir_DNA_polymerase"/>
</dbReference>
<dbReference type="InterPro" id="IPR043502">
    <property type="entry name" value="DNA/RNA_pol_sf"/>
</dbReference>
<evidence type="ECO:0000256" key="8">
    <source>
        <dbReference type="ARBA" id="ARBA00023172"/>
    </source>
</evidence>
<dbReference type="Proteomes" id="UP000288805">
    <property type="component" value="Unassembled WGS sequence"/>
</dbReference>
<dbReference type="GO" id="GO:0003964">
    <property type="term" value="F:RNA-directed DNA polymerase activity"/>
    <property type="evidence" value="ECO:0007669"/>
    <property type="project" value="UniProtKB-KW"/>
</dbReference>
<evidence type="ECO:0000259" key="10">
    <source>
        <dbReference type="PROSITE" id="PS50879"/>
    </source>
</evidence>
<dbReference type="PANTHER" id="PTHR24559:SF444">
    <property type="entry name" value="REVERSE TRANSCRIPTASE DOMAIN-CONTAINING PROTEIN"/>
    <property type="match status" value="1"/>
</dbReference>
<dbReference type="GO" id="GO:0006310">
    <property type="term" value="P:DNA recombination"/>
    <property type="evidence" value="ECO:0007669"/>
    <property type="project" value="UniProtKB-KW"/>
</dbReference>
<keyword evidence="7" id="KW-0695">RNA-directed DNA polymerase</keyword>
<organism evidence="11 12">
    <name type="scientific">Vitis vinifera</name>
    <name type="common">Grape</name>
    <dbReference type="NCBI Taxonomy" id="29760"/>
    <lineage>
        <taxon>Eukaryota</taxon>
        <taxon>Viridiplantae</taxon>
        <taxon>Streptophyta</taxon>
        <taxon>Embryophyta</taxon>
        <taxon>Tracheophyta</taxon>
        <taxon>Spermatophyta</taxon>
        <taxon>Magnoliopsida</taxon>
        <taxon>eudicotyledons</taxon>
        <taxon>Gunneridae</taxon>
        <taxon>Pentapetalae</taxon>
        <taxon>rosids</taxon>
        <taxon>Vitales</taxon>
        <taxon>Vitaceae</taxon>
        <taxon>Viteae</taxon>
        <taxon>Vitis</taxon>
    </lineage>
</organism>
<accession>A0A438FTB4</accession>
<evidence type="ECO:0000256" key="9">
    <source>
        <dbReference type="SAM" id="MobiDB-lite"/>
    </source>
</evidence>
<dbReference type="Pfam" id="PF17919">
    <property type="entry name" value="RT_RNaseH_2"/>
    <property type="match status" value="1"/>
</dbReference>
<keyword evidence="1" id="KW-0645">Protease</keyword>
<protein>
    <submittedName>
        <fullName evidence="11">Transposon Ty3-I Gag-Pol polyprotein</fullName>
    </submittedName>
</protein>
<dbReference type="SUPFAM" id="SSF53098">
    <property type="entry name" value="Ribonuclease H-like"/>
    <property type="match status" value="1"/>
</dbReference>
<sequence>MTCSPRPFALISPITSPQGIPRTKVFHIRWDQRSLRSHHALSTAYDARYWQRCIIMQSIPASLQGQALSWFHRLPPNSIDNFRDLSEAFVGQYLCSARHKQNISTLQNIKMRDNESLREFVKRFGQAVLQIEPPTTMDDLFRRANKYSMLEDDVRAATQQVLVAGRASRDNADSMPSLRTVQNQLTGDRTGRVVRIGRPWPRPLETDPSIRDRSKKCAFHKDHGHTTETCRSLQYLVERLIKAGHLKQYLRSDTGGRDVSQHHNSEAPRAPVAPKAVINYINGGPSDEEYDSRRKRQKLLRAASIRERINSIRPGLTGEGPRPIDGTIIFPPVDPTRTLQPHRDALILSLEIGDFDVRRILVDPGSSADLVQASVIGHMGHSLAGLENPGRILSGFNGSSTTSLGDIILPVRAGPVTLNVQFSVVQELSPFNVILGRTWLHYMKAIPSTYHQMVSFLTNEGQTDLYGSQLAARQCYQIAREAVANQEDASPPEPSIARPIAIIGSGGQGSPEHTNILRSNHDIFAWTHSDMKGIHPSIASHKLNVFPAARPIRQKIRRFHPDRQRVIQDEINKLLEAGFIREVSYPDWLANVVVVPKKEGKWRVCVDYTNLNNACPKDSFPLPRIDQIVDSTSGQGMLSFLDAFSGYHQIPMSPDDEEKTAFITPHGLYCYKVMPFGLKNAGATYQRLMTKIFKPLIGRSVEVYIDDIVVKSKTREQHILHLQEPKRHRSQPGSSQSSHGDTSSQEQKGVTTPHRQARCVRTFIARFTDELRPFFLAIRKAGTQGWTDNCQNALERIKHCLMHPPILSSPIPKEKLYMYLAVSEWAISAVLFRCPSPKEQKPVYYVSRALADVETRFNWANATMGHRIERIWNRIPTQIIQKRPSNGRLRARIFTKTRPAPRISEQEWWTLRVDGASRSSGSGVGLLLQSPTGEHLEQAIRLGFSASNNEAEYEAILSGLDLALALSVSKLRIYSDSQLVVRHVQKEYEAKDSRMARYLAKVRSTLQQFTEWTMKKLSELTTGALTPWPNISGQELYPKILNKRTKSGCKLPVSP</sequence>
<proteinExistence type="predicted"/>
<evidence type="ECO:0000256" key="4">
    <source>
        <dbReference type="ARBA" id="ARBA00022722"/>
    </source>
</evidence>
<dbReference type="InterPro" id="IPR002156">
    <property type="entry name" value="RNaseH_domain"/>
</dbReference>
<feature type="domain" description="RNase H type-1" evidence="10">
    <location>
        <begin position="905"/>
        <end position="1055"/>
    </location>
</feature>
<keyword evidence="6" id="KW-0378">Hydrolase</keyword>
<dbReference type="Gene3D" id="3.30.420.10">
    <property type="entry name" value="Ribonuclease H-like superfamily/Ribonuclease H"/>
    <property type="match status" value="1"/>
</dbReference>
<evidence type="ECO:0000256" key="3">
    <source>
        <dbReference type="ARBA" id="ARBA00022695"/>
    </source>
</evidence>
<dbReference type="FunFam" id="3.10.10.10:FF:000007">
    <property type="entry name" value="Retrovirus-related Pol polyprotein from transposon 17.6-like Protein"/>
    <property type="match status" value="1"/>
</dbReference>
<dbReference type="Pfam" id="PF03732">
    <property type="entry name" value="Retrotrans_gag"/>
    <property type="match status" value="1"/>
</dbReference>
<feature type="compositionally biased region" description="Basic and acidic residues" evidence="9">
    <location>
        <begin position="254"/>
        <end position="266"/>
    </location>
</feature>
<feature type="compositionally biased region" description="Low complexity" evidence="9">
    <location>
        <begin position="733"/>
        <end position="745"/>
    </location>
</feature>
<dbReference type="InterPro" id="IPR000477">
    <property type="entry name" value="RT_dom"/>
</dbReference>
<evidence type="ECO:0000256" key="7">
    <source>
        <dbReference type="ARBA" id="ARBA00022918"/>
    </source>
</evidence>
<keyword evidence="3" id="KW-0548">Nucleotidyltransferase</keyword>
<keyword evidence="5" id="KW-0255">Endonuclease</keyword>
<dbReference type="InterPro" id="IPR012337">
    <property type="entry name" value="RNaseH-like_sf"/>
</dbReference>
<dbReference type="EMBL" id="QGNW01000747">
    <property type="protein sequence ID" value="RVW63181.1"/>
    <property type="molecule type" value="Genomic_DNA"/>
</dbReference>
<name>A0A438FTB4_VITVI</name>
<evidence type="ECO:0000313" key="12">
    <source>
        <dbReference type="Proteomes" id="UP000288805"/>
    </source>
</evidence>
<dbReference type="AlphaFoldDB" id="A0A438FTB4"/>
<dbReference type="InterPro" id="IPR005162">
    <property type="entry name" value="Retrotrans_gag_dom"/>
</dbReference>
<evidence type="ECO:0000313" key="11">
    <source>
        <dbReference type="EMBL" id="RVW63181.1"/>
    </source>
</evidence>
<keyword evidence="8" id="KW-0233">DNA recombination</keyword>
<dbReference type="InterPro" id="IPR021109">
    <property type="entry name" value="Peptidase_aspartic_dom_sf"/>
</dbReference>
<dbReference type="Gene3D" id="3.10.10.10">
    <property type="entry name" value="HIV Type 1 Reverse Transcriptase, subunit A, domain 1"/>
    <property type="match status" value="1"/>
</dbReference>
<dbReference type="InterPro" id="IPR041577">
    <property type="entry name" value="RT_RNaseH_2"/>
</dbReference>
<comment type="caution">
    <text evidence="11">The sequence shown here is derived from an EMBL/GenBank/DDBJ whole genome shotgun (WGS) entry which is preliminary data.</text>
</comment>
<dbReference type="InterPro" id="IPR036397">
    <property type="entry name" value="RNaseH_sf"/>
</dbReference>
<dbReference type="Gene3D" id="2.40.70.10">
    <property type="entry name" value="Acid Proteases"/>
    <property type="match status" value="1"/>
</dbReference>
<dbReference type="CDD" id="cd00303">
    <property type="entry name" value="retropepsin_like"/>
    <property type="match status" value="1"/>
</dbReference>
<dbReference type="Pfam" id="PF13456">
    <property type="entry name" value="RVT_3"/>
    <property type="match status" value="1"/>
</dbReference>